<keyword evidence="4 6" id="KW-0863">Zinc-finger</keyword>
<gene>
    <name evidence="11" type="primary">Lrsam1</name>
</gene>
<evidence type="ECO:0000259" key="10">
    <source>
        <dbReference type="PROSITE" id="PS50105"/>
    </source>
</evidence>
<dbReference type="InterPro" id="IPR013761">
    <property type="entry name" value="SAM/pointed_sf"/>
</dbReference>
<evidence type="ECO:0000256" key="2">
    <source>
        <dbReference type="ARBA" id="ARBA00022723"/>
    </source>
</evidence>
<keyword evidence="7" id="KW-0175">Coiled coil</keyword>
<dbReference type="InterPro" id="IPR055414">
    <property type="entry name" value="LRR_R13L4/SHOC2-like"/>
</dbReference>
<dbReference type="GO" id="GO:0005737">
    <property type="term" value="C:cytoplasm"/>
    <property type="evidence" value="ECO:0007669"/>
    <property type="project" value="TreeGrafter"/>
</dbReference>
<protein>
    <submittedName>
        <fullName evidence="11">ZF(RING)-19 zinc finger protein</fullName>
    </submittedName>
</protein>
<dbReference type="InterPro" id="IPR050216">
    <property type="entry name" value="LRR_domain-containing"/>
</dbReference>
<dbReference type="PANTHER" id="PTHR48051:SF47">
    <property type="entry name" value="LEUCINE RICH REPEAT AND STERILE ALPHA MOTIF CONTAINING 1"/>
    <property type="match status" value="1"/>
</dbReference>
<dbReference type="PROSITE" id="PS50105">
    <property type="entry name" value="SAM_DOMAIN"/>
    <property type="match status" value="1"/>
</dbReference>
<feature type="coiled-coil region" evidence="7">
    <location>
        <begin position="247"/>
        <end position="281"/>
    </location>
</feature>
<dbReference type="InterPro" id="IPR001841">
    <property type="entry name" value="Znf_RING"/>
</dbReference>
<dbReference type="SMART" id="SM00184">
    <property type="entry name" value="RING"/>
    <property type="match status" value="1"/>
</dbReference>
<evidence type="ECO:0000256" key="3">
    <source>
        <dbReference type="ARBA" id="ARBA00022737"/>
    </source>
</evidence>
<feature type="domain" description="SAM" evidence="10">
    <location>
        <begin position="567"/>
        <end position="626"/>
    </location>
</feature>
<dbReference type="PROSITE" id="PS51450">
    <property type="entry name" value="LRR"/>
    <property type="match status" value="2"/>
</dbReference>
<feature type="domain" description="RING-type" evidence="9">
    <location>
        <begin position="672"/>
        <end position="707"/>
    </location>
</feature>
<feature type="region of interest" description="Disordered" evidence="8">
    <location>
        <begin position="640"/>
        <end position="663"/>
    </location>
</feature>
<evidence type="ECO:0000256" key="6">
    <source>
        <dbReference type="PROSITE-ProRule" id="PRU00175"/>
    </source>
</evidence>
<dbReference type="Pfam" id="PF13920">
    <property type="entry name" value="zf-C3HC4_3"/>
    <property type="match status" value="1"/>
</dbReference>
<dbReference type="Pfam" id="PF00536">
    <property type="entry name" value="SAM_1"/>
    <property type="match status" value="1"/>
</dbReference>
<evidence type="ECO:0000256" key="4">
    <source>
        <dbReference type="ARBA" id="ARBA00022771"/>
    </source>
</evidence>
<feature type="coiled-coil region" evidence="7">
    <location>
        <begin position="336"/>
        <end position="363"/>
    </location>
</feature>
<accession>A0A6F9DKP1</accession>
<proteinExistence type="evidence at transcript level"/>
<keyword evidence="5" id="KW-0862">Zinc</keyword>
<feature type="compositionally biased region" description="Low complexity" evidence="8">
    <location>
        <begin position="642"/>
        <end position="656"/>
    </location>
</feature>
<organism evidence="11">
    <name type="scientific">Phallusia mammillata</name>
    <dbReference type="NCBI Taxonomy" id="59560"/>
    <lineage>
        <taxon>Eukaryota</taxon>
        <taxon>Metazoa</taxon>
        <taxon>Chordata</taxon>
        <taxon>Tunicata</taxon>
        <taxon>Ascidiacea</taxon>
        <taxon>Phlebobranchia</taxon>
        <taxon>Ascidiidae</taxon>
        <taxon>Phallusia</taxon>
    </lineage>
</organism>
<evidence type="ECO:0000256" key="8">
    <source>
        <dbReference type="SAM" id="MobiDB-lite"/>
    </source>
</evidence>
<reference evidence="11" key="1">
    <citation type="submission" date="2020-04" db="EMBL/GenBank/DDBJ databases">
        <authorList>
            <person name="Neveu A P."/>
        </authorList>
    </citation>
    <scope>NUCLEOTIDE SEQUENCE</scope>
    <source>
        <tissue evidence="11">Whole embryo</tissue>
    </source>
</reference>
<evidence type="ECO:0000313" key="11">
    <source>
        <dbReference type="EMBL" id="CAB3263548.1"/>
    </source>
</evidence>
<dbReference type="Gene3D" id="3.30.40.10">
    <property type="entry name" value="Zinc/RING finger domain, C3HC4 (zinc finger)"/>
    <property type="match status" value="1"/>
</dbReference>
<dbReference type="InterPro" id="IPR032675">
    <property type="entry name" value="LRR_dom_sf"/>
</dbReference>
<evidence type="ECO:0000259" key="9">
    <source>
        <dbReference type="PROSITE" id="PS50089"/>
    </source>
</evidence>
<evidence type="ECO:0000256" key="1">
    <source>
        <dbReference type="ARBA" id="ARBA00022614"/>
    </source>
</evidence>
<dbReference type="AlphaFoldDB" id="A0A6F9DKP1"/>
<dbReference type="Pfam" id="PF23598">
    <property type="entry name" value="LRR_14"/>
    <property type="match status" value="1"/>
</dbReference>
<feature type="coiled-coil region" evidence="7">
    <location>
        <begin position="462"/>
        <end position="533"/>
    </location>
</feature>
<dbReference type="Gene3D" id="1.10.150.50">
    <property type="entry name" value="Transcription Factor, Ets-1"/>
    <property type="match status" value="1"/>
</dbReference>
<dbReference type="Gene3D" id="3.80.10.10">
    <property type="entry name" value="Ribonuclease Inhibitor"/>
    <property type="match status" value="1"/>
</dbReference>
<dbReference type="CDD" id="cd16647">
    <property type="entry name" value="mRING-HC-C3HC5_NEU1"/>
    <property type="match status" value="1"/>
</dbReference>
<dbReference type="PANTHER" id="PTHR48051">
    <property type="match status" value="1"/>
</dbReference>
<dbReference type="SUPFAM" id="SSF47769">
    <property type="entry name" value="SAM/Pointed domain"/>
    <property type="match status" value="1"/>
</dbReference>
<dbReference type="SUPFAM" id="SSF52058">
    <property type="entry name" value="L domain-like"/>
    <property type="match status" value="1"/>
</dbReference>
<name>A0A6F9DKP1_9ASCI</name>
<keyword evidence="3" id="KW-0677">Repeat</keyword>
<dbReference type="InterPro" id="IPR001660">
    <property type="entry name" value="SAM"/>
</dbReference>
<dbReference type="InterPro" id="IPR001611">
    <property type="entry name" value="Leu-rich_rpt"/>
</dbReference>
<dbReference type="EMBL" id="LR787686">
    <property type="protein sequence ID" value="CAB3263548.1"/>
    <property type="molecule type" value="mRNA"/>
</dbReference>
<dbReference type="SUPFAM" id="SSF57850">
    <property type="entry name" value="RING/U-box"/>
    <property type="match status" value="1"/>
</dbReference>
<keyword evidence="2" id="KW-0479">Metal-binding</keyword>
<dbReference type="SMART" id="SM00364">
    <property type="entry name" value="LRR_BAC"/>
    <property type="match status" value="3"/>
</dbReference>
<dbReference type="InterPro" id="IPR013083">
    <property type="entry name" value="Znf_RING/FYVE/PHD"/>
</dbReference>
<evidence type="ECO:0000256" key="7">
    <source>
        <dbReference type="SAM" id="Coils"/>
    </source>
</evidence>
<dbReference type="PROSITE" id="PS50089">
    <property type="entry name" value="ZF_RING_2"/>
    <property type="match status" value="1"/>
</dbReference>
<dbReference type="GO" id="GO:0008270">
    <property type="term" value="F:zinc ion binding"/>
    <property type="evidence" value="ECO:0007669"/>
    <property type="project" value="UniProtKB-KW"/>
</dbReference>
<evidence type="ECO:0000256" key="5">
    <source>
        <dbReference type="ARBA" id="ARBA00022833"/>
    </source>
</evidence>
<keyword evidence="1" id="KW-0433">Leucine-rich repeat</keyword>
<dbReference type="SMART" id="SM00369">
    <property type="entry name" value="LRR_TYP"/>
    <property type="match status" value="5"/>
</dbReference>
<sequence length="719" mass="82667">MPMFKSKKQSKDAKKRFEHLMVLAKESPDRVFDLSECELRAIPGSVYSQCRVLRMESLIVHTNLLKSIKPGADGGKMSDLSNLKILDLHNNKITQLPAELGALTNLKVLNVENNQLTELPQSIGDLKLLQTLLLRDNLLNCLPNTVKNLKSLRTLDVSGTNKVYYLPKTLCHVRTLEVLVLSNPALMEYPSPMIATEGLEAMQKFMCKDVGIDYIPPSQALASMLTEVDSGPVSPRLDPTLVSANIIEQYQRKKDEKRLQHVELERKLAEEQKVLAVLSSQSKEDKQKTQAYIKESILKNQQSIKEQQVKKDIEKEKTLKLLKEVEAESKLLLDILLNDKQKSENQEHLLKELRREREEQMEMFKVSKEVLDQQRKQETLAAMESILSENAQYKVIIDQYLGEKDLAVRRAQESIAHDDTKLNAELKKQGKTQEMLVEKILLQERQQKEAFATLLFQRDAVQSRLLSEIAELQEQLTNLSALESKKSKLKMDQDQELLRNIRNDLTDLLVQLLKEKDNHEQMMKQRLVEMEQQREDDQIDFWLVQYQKLLDTKPQVLIQKEDGLEINVMKILRRSNAAHHAPSFARHKITMENLLEIDERKLQSIGVFEIGLRQNIMKEIENYIAEKKQVFIPEDVEKVRQPAAEPQPETSTATPSAPSPEEEEDVQIENECVVCLDKQSDCVLLLCGHVCACYECAQTLNKCPMCRSDIMQKIKIFRS</sequence>
<dbReference type="InterPro" id="IPR003591">
    <property type="entry name" value="Leu-rich_rpt_typical-subtyp"/>
</dbReference>